<dbReference type="EMBL" id="CP108110">
    <property type="protein sequence ID" value="WUQ83214.1"/>
    <property type="molecule type" value="Genomic_DNA"/>
</dbReference>
<evidence type="ECO:0000256" key="1">
    <source>
        <dbReference type="ARBA" id="ARBA00004141"/>
    </source>
</evidence>
<comment type="subcellular location">
    <subcellularLocation>
        <location evidence="1">Membrane</location>
        <topology evidence="1">Multi-pass membrane protein</topology>
    </subcellularLocation>
</comment>
<feature type="domain" description="SLC26A/SulP transporter" evidence="5">
    <location>
        <begin position="24"/>
        <end position="80"/>
    </location>
</feature>
<evidence type="ECO:0000256" key="3">
    <source>
        <dbReference type="ARBA" id="ARBA00022989"/>
    </source>
</evidence>
<evidence type="ECO:0000256" key="4">
    <source>
        <dbReference type="ARBA" id="ARBA00023136"/>
    </source>
</evidence>
<evidence type="ECO:0000256" key="2">
    <source>
        <dbReference type="ARBA" id="ARBA00022692"/>
    </source>
</evidence>
<accession>A0ABZ1TXC5</accession>
<gene>
    <name evidence="6" type="ORF">OHA16_09660</name>
</gene>
<keyword evidence="7" id="KW-1185">Reference proteome</keyword>
<organism evidence="6 7">
    <name type="scientific">Kitasatospora purpeofusca</name>
    <dbReference type="NCBI Taxonomy" id="67352"/>
    <lineage>
        <taxon>Bacteria</taxon>
        <taxon>Bacillati</taxon>
        <taxon>Actinomycetota</taxon>
        <taxon>Actinomycetes</taxon>
        <taxon>Kitasatosporales</taxon>
        <taxon>Streptomycetaceae</taxon>
        <taxon>Kitasatospora</taxon>
    </lineage>
</organism>
<reference evidence="6" key="1">
    <citation type="submission" date="2022-10" db="EMBL/GenBank/DDBJ databases">
        <title>The complete genomes of actinobacterial strains from the NBC collection.</title>
        <authorList>
            <person name="Joergensen T.S."/>
            <person name="Alvarez Arevalo M."/>
            <person name="Sterndorff E.B."/>
            <person name="Faurdal D."/>
            <person name="Vuksanovic O."/>
            <person name="Mourched A.-S."/>
            <person name="Charusanti P."/>
            <person name="Shaw S."/>
            <person name="Blin K."/>
            <person name="Weber T."/>
        </authorList>
    </citation>
    <scope>NUCLEOTIDE SEQUENCE</scope>
    <source>
        <strain evidence="6">NBC_00222</strain>
    </source>
</reference>
<keyword evidence="3" id="KW-1133">Transmembrane helix</keyword>
<dbReference type="InterPro" id="IPR011547">
    <property type="entry name" value="SLC26A/SulP_dom"/>
</dbReference>
<dbReference type="Proteomes" id="UP001432222">
    <property type="component" value="Chromosome"/>
</dbReference>
<evidence type="ECO:0000259" key="5">
    <source>
        <dbReference type="Pfam" id="PF00916"/>
    </source>
</evidence>
<keyword evidence="2" id="KW-0812">Transmembrane</keyword>
<proteinExistence type="predicted"/>
<evidence type="ECO:0000313" key="6">
    <source>
        <dbReference type="EMBL" id="WUQ83214.1"/>
    </source>
</evidence>
<evidence type="ECO:0000313" key="7">
    <source>
        <dbReference type="Proteomes" id="UP001432222"/>
    </source>
</evidence>
<name>A0ABZ1TXC5_9ACTN</name>
<protein>
    <submittedName>
        <fullName evidence="6">SulP family inorganic anion transporter</fullName>
    </submittedName>
</protein>
<sequence length="118" mass="12131">MVTDLAGRERKLTARVRQGRPTGADVTAGMVTGLFSIPEGMAYASIAGFNPVSGLYAGVVPPILGSLAAPTVLMGTGITAQLGESAVVPTEPALLAPLDRAEEQARNWIATASQRPSQ</sequence>
<dbReference type="RefSeq" id="WP_328954247.1">
    <property type="nucleotide sequence ID" value="NZ_CP108110.1"/>
</dbReference>
<dbReference type="Pfam" id="PF00916">
    <property type="entry name" value="Sulfate_transp"/>
    <property type="match status" value="1"/>
</dbReference>
<keyword evidence="4" id="KW-0472">Membrane</keyword>